<protein>
    <submittedName>
        <fullName evidence="2">SFRICE_000248</fullName>
    </submittedName>
</protein>
<dbReference type="AlphaFoldDB" id="A0A2H1VMZ8"/>
<feature type="compositionally biased region" description="Polar residues" evidence="1">
    <location>
        <begin position="68"/>
        <end position="80"/>
    </location>
</feature>
<gene>
    <name evidence="2" type="ORF">SFRICE_000248</name>
</gene>
<dbReference type="EMBL" id="ODYU01003434">
    <property type="protein sequence ID" value="SOQ42205.1"/>
    <property type="molecule type" value="Genomic_DNA"/>
</dbReference>
<evidence type="ECO:0000256" key="1">
    <source>
        <dbReference type="SAM" id="MobiDB-lite"/>
    </source>
</evidence>
<accession>A0A2H1VMZ8</accession>
<proteinExistence type="predicted"/>
<feature type="region of interest" description="Disordered" evidence="1">
    <location>
        <begin position="64"/>
        <end position="94"/>
    </location>
</feature>
<sequence>MGPICHLWWSGSLRRARNATCRTHGSGSGRAASYPCSPSADPHLRWPEIVTRSVDVFCGGYEEDRSLTRSGSSIASMTASQKEETAPHSPPSTMAVLSPCRAHRYCMLCSHNDDTRAFPPAESETATNYIDSLLIDEMEEKRAMEERIDGLGEE</sequence>
<organism evidence="2">
    <name type="scientific">Spodoptera frugiperda</name>
    <name type="common">Fall armyworm</name>
    <dbReference type="NCBI Taxonomy" id="7108"/>
    <lineage>
        <taxon>Eukaryota</taxon>
        <taxon>Metazoa</taxon>
        <taxon>Ecdysozoa</taxon>
        <taxon>Arthropoda</taxon>
        <taxon>Hexapoda</taxon>
        <taxon>Insecta</taxon>
        <taxon>Pterygota</taxon>
        <taxon>Neoptera</taxon>
        <taxon>Endopterygota</taxon>
        <taxon>Lepidoptera</taxon>
        <taxon>Glossata</taxon>
        <taxon>Ditrysia</taxon>
        <taxon>Noctuoidea</taxon>
        <taxon>Noctuidae</taxon>
        <taxon>Amphipyrinae</taxon>
        <taxon>Spodoptera</taxon>
    </lineage>
</organism>
<evidence type="ECO:0000313" key="2">
    <source>
        <dbReference type="EMBL" id="SOQ42205.1"/>
    </source>
</evidence>
<reference evidence="2" key="1">
    <citation type="submission" date="2016-07" db="EMBL/GenBank/DDBJ databases">
        <authorList>
            <person name="Bretaudeau A."/>
        </authorList>
    </citation>
    <scope>NUCLEOTIDE SEQUENCE</scope>
    <source>
        <strain evidence="2">Rice</strain>
        <tissue evidence="2">Whole body</tissue>
    </source>
</reference>
<name>A0A2H1VMZ8_SPOFR</name>